<dbReference type="EMBL" id="JTLV02000001">
    <property type="protein sequence ID" value="PQM31420.1"/>
    <property type="molecule type" value="Genomic_DNA"/>
</dbReference>
<keyword evidence="7" id="KW-1185">Reference proteome</keyword>
<comment type="subcellular location">
    <subcellularLocation>
        <location evidence="5">Cell membrane</location>
        <topology evidence="5">Multi-pass membrane protein</topology>
    </subcellularLocation>
    <subcellularLocation>
        <location evidence="1">Membrane</location>
        <topology evidence="1">Multi-pass membrane protein</topology>
    </subcellularLocation>
</comment>
<dbReference type="AlphaFoldDB" id="A0A2P6FD86"/>
<evidence type="ECO:0000256" key="4">
    <source>
        <dbReference type="ARBA" id="ARBA00023136"/>
    </source>
</evidence>
<dbReference type="Proteomes" id="UP000031565">
    <property type="component" value="Unassembled WGS sequence"/>
</dbReference>
<feature type="transmembrane region" description="Helical" evidence="5">
    <location>
        <begin position="397"/>
        <end position="418"/>
    </location>
</feature>
<protein>
    <recommendedName>
        <fullName evidence="5">Probable membrane transporter protein</fullName>
    </recommendedName>
</protein>
<keyword evidence="4 5" id="KW-0472">Membrane</keyword>
<accession>A0A2P6FD86</accession>
<reference evidence="6 7" key="1">
    <citation type="journal article" date="2015" name="MBio">
        <title>Genome sequence of the Drosophila melanogaster male-killing Spiroplasma strain MSRO endosymbiont.</title>
        <authorList>
            <person name="Paredes J.C."/>
            <person name="Herren J.K."/>
            <person name="Schupfer F."/>
            <person name="Marin R."/>
            <person name="Claverol S."/>
            <person name="Kuo C.H."/>
            <person name="Lemaitre B."/>
            <person name="Beven L."/>
        </authorList>
    </citation>
    <scope>NUCLEOTIDE SEQUENCE [LARGE SCALE GENOMIC DNA]</scope>
    <source>
        <strain evidence="6 7">MSRO</strain>
    </source>
</reference>
<keyword evidence="5" id="KW-1003">Cell membrane</keyword>
<name>A0A2P6FD86_9MOLU</name>
<dbReference type="Pfam" id="PF01925">
    <property type="entry name" value="TauE"/>
    <property type="match status" value="1"/>
</dbReference>
<evidence type="ECO:0000313" key="7">
    <source>
        <dbReference type="Proteomes" id="UP000031565"/>
    </source>
</evidence>
<dbReference type="PANTHER" id="PTHR43483:SF3">
    <property type="entry name" value="MEMBRANE TRANSPORTER PROTEIN HI_0806-RELATED"/>
    <property type="match status" value="1"/>
</dbReference>
<sequence>MENQTQVEKIIKNENDLLHHTEKIYQWTDRQGELKAFYKQQLSFLKQALKKNNLTKADFELKEKYIKEAYHEYCQKIQEYLNLNYSLAMWEYQETNKLKSDLDHQALHQEFKTKIASVLHDETETSQVKKQQLKNIKTEHNMMKRSLSGRTIAIIAVTLTLLLLLASLLVNYLFYFKIANDGQNFTFTNKNHLTAFIFMCVGIILILGFLVFIIYNTTKRIFLDKQENLFKISTIGFLGSFTDTIGVGSFVVKVAALNATNSVPDVKKLPGTLNVGLTIPNLLAGTLFVSATQVELVTLVTLVIVAMIGAFCAAKIVNKVNKKFVALFVAVSLAAAGILMILGQVGLFNTVGTKGLSGWKLAVGIIAFFIIGGLQSFGVGLYAPALAIVSLLGMETIIAFPIMTCAAGFALPTTAWTFHRDNNYSPKVTYGLLIGGVVGTVTAFFVVFVGIQGGLGVKIDFLRYPFLLKYYYKI</sequence>
<feature type="transmembrane region" description="Helical" evidence="5">
    <location>
        <begin position="430"/>
        <end position="451"/>
    </location>
</feature>
<gene>
    <name evidence="6" type="ORF">SMSRO_SF012530</name>
</gene>
<feature type="transmembrane region" description="Helical" evidence="5">
    <location>
        <begin position="359"/>
        <end position="385"/>
    </location>
</feature>
<evidence type="ECO:0000256" key="3">
    <source>
        <dbReference type="ARBA" id="ARBA00022989"/>
    </source>
</evidence>
<feature type="transmembrane region" description="Helical" evidence="5">
    <location>
        <begin position="195"/>
        <end position="217"/>
    </location>
</feature>
<feature type="transmembrane region" description="Helical" evidence="5">
    <location>
        <begin position="296"/>
        <end position="317"/>
    </location>
</feature>
<keyword evidence="2 5" id="KW-0812">Transmembrane</keyword>
<dbReference type="PANTHER" id="PTHR43483">
    <property type="entry name" value="MEMBRANE TRANSPORTER PROTEIN HI_0806-RELATED"/>
    <property type="match status" value="1"/>
</dbReference>
<feature type="transmembrane region" description="Helical" evidence="5">
    <location>
        <begin position="324"/>
        <end position="347"/>
    </location>
</feature>
<dbReference type="InterPro" id="IPR002781">
    <property type="entry name" value="TM_pro_TauE-like"/>
</dbReference>
<dbReference type="GO" id="GO:0005886">
    <property type="term" value="C:plasma membrane"/>
    <property type="evidence" value="ECO:0007669"/>
    <property type="project" value="UniProtKB-SubCell"/>
</dbReference>
<evidence type="ECO:0000256" key="1">
    <source>
        <dbReference type="ARBA" id="ARBA00004141"/>
    </source>
</evidence>
<feature type="transmembrane region" description="Helical" evidence="5">
    <location>
        <begin position="229"/>
        <end position="252"/>
    </location>
</feature>
<organism evidence="6 7">
    <name type="scientific">Spiroplasma poulsonii</name>
    <dbReference type="NCBI Taxonomy" id="2138"/>
    <lineage>
        <taxon>Bacteria</taxon>
        <taxon>Bacillati</taxon>
        <taxon>Mycoplasmatota</taxon>
        <taxon>Mollicutes</taxon>
        <taxon>Entomoplasmatales</taxon>
        <taxon>Spiroplasmataceae</taxon>
        <taxon>Spiroplasma</taxon>
    </lineage>
</organism>
<proteinExistence type="inferred from homology"/>
<comment type="similarity">
    <text evidence="5">Belongs to the 4-toluene sulfonate uptake permease (TSUP) (TC 2.A.102) family.</text>
</comment>
<dbReference type="RefSeq" id="WP_040093564.1">
    <property type="nucleotide sequence ID" value="NZ_CM020866.1"/>
</dbReference>
<evidence type="ECO:0000256" key="2">
    <source>
        <dbReference type="ARBA" id="ARBA00022692"/>
    </source>
</evidence>
<dbReference type="OrthoDB" id="357960at2"/>
<dbReference type="STRING" id="2138.SMSRO_v1c11870"/>
<evidence type="ECO:0000256" key="5">
    <source>
        <dbReference type="RuleBase" id="RU363041"/>
    </source>
</evidence>
<evidence type="ECO:0000313" key="6">
    <source>
        <dbReference type="EMBL" id="PQM31420.1"/>
    </source>
</evidence>
<feature type="transmembrane region" description="Helical" evidence="5">
    <location>
        <begin position="152"/>
        <end position="175"/>
    </location>
</feature>
<keyword evidence="3 5" id="KW-1133">Transmembrane helix</keyword>
<comment type="caution">
    <text evidence="6">The sequence shown here is derived from an EMBL/GenBank/DDBJ whole genome shotgun (WGS) entry which is preliminary data.</text>
</comment>